<dbReference type="PANTHER" id="PTHR42855">
    <property type="entry name" value="ABC TRANSPORTER ATP-BINDING SUBUNIT"/>
    <property type="match status" value="1"/>
</dbReference>
<dbReference type="Proteomes" id="UP000231162">
    <property type="component" value="Unassembled WGS sequence"/>
</dbReference>
<dbReference type="SUPFAM" id="SSF52540">
    <property type="entry name" value="P-loop containing nucleoside triphosphate hydrolases"/>
    <property type="match status" value="2"/>
</dbReference>
<keyword evidence="2" id="KW-0067">ATP-binding</keyword>
<evidence type="ECO:0000256" key="2">
    <source>
        <dbReference type="ARBA" id="ARBA00022840"/>
    </source>
</evidence>
<keyword evidence="3" id="KW-0175">Coiled coil</keyword>
<dbReference type="Pfam" id="PF00005">
    <property type="entry name" value="ABC_tran"/>
    <property type="match status" value="2"/>
</dbReference>
<dbReference type="GO" id="GO:0016887">
    <property type="term" value="F:ATP hydrolysis activity"/>
    <property type="evidence" value="ECO:0007669"/>
    <property type="project" value="InterPro"/>
</dbReference>
<proteinExistence type="predicted"/>
<dbReference type="FunFam" id="3.40.50.300:FF:000011">
    <property type="entry name" value="Putative ABC transporter ATP-binding component"/>
    <property type="match status" value="1"/>
</dbReference>
<dbReference type="Gene3D" id="3.40.50.300">
    <property type="entry name" value="P-loop containing nucleotide triphosphate hydrolases"/>
    <property type="match status" value="2"/>
</dbReference>
<evidence type="ECO:0000256" key="3">
    <source>
        <dbReference type="SAM" id="Coils"/>
    </source>
</evidence>
<evidence type="ECO:0000313" key="5">
    <source>
        <dbReference type="EMBL" id="PIS06991.1"/>
    </source>
</evidence>
<dbReference type="InterPro" id="IPR027417">
    <property type="entry name" value="P-loop_NTPase"/>
</dbReference>
<keyword evidence="1" id="KW-0547">Nucleotide-binding</keyword>
<accession>A0A2M6RAJ7</accession>
<protein>
    <recommendedName>
        <fullName evidence="4">ABC transporter domain-containing protein</fullName>
    </recommendedName>
</protein>
<dbReference type="GO" id="GO:0005524">
    <property type="term" value="F:ATP binding"/>
    <property type="evidence" value="ECO:0007669"/>
    <property type="project" value="UniProtKB-KW"/>
</dbReference>
<dbReference type="CDD" id="cd03221">
    <property type="entry name" value="ABCF_EF-3"/>
    <property type="match status" value="2"/>
</dbReference>
<evidence type="ECO:0000256" key="1">
    <source>
        <dbReference type="ARBA" id="ARBA00022741"/>
    </source>
</evidence>
<dbReference type="PANTHER" id="PTHR42855:SF2">
    <property type="entry name" value="DRUG RESISTANCE ABC TRANSPORTER,ATP-BINDING PROTEIN"/>
    <property type="match status" value="1"/>
</dbReference>
<dbReference type="NCBIfam" id="NF000355">
    <property type="entry name" value="ribo_prot_ABC_F"/>
    <property type="match status" value="1"/>
</dbReference>
<comment type="caution">
    <text evidence="5">The sequence shown here is derived from an EMBL/GenBank/DDBJ whole genome shotgun (WGS) entry which is preliminary data.</text>
</comment>
<organism evidence="5 6">
    <name type="scientific">Candidatus Berkelbacteria bacterium CG10_big_fil_rev_8_21_14_0_10_43_14</name>
    <dbReference type="NCBI Taxonomy" id="1974515"/>
    <lineage>
        <taxon>Bacteria</taxon>
        <taxon>Candidatus Berkelbacteria</taxon>
    </lineage>
</organism>
<reference evidence="6" key="1">
    <citation type="submission" date="2017-09" db="EMBL/GenBank/DDBJ databases">
        <title>Depth-based differentiation of microbial function through sediment-hosted aquifers and enrichment of novel symbionts in the deep terrestrial subsurface.</title>
        <authorList>
            <person name="Probst A.J."/>
            <person name="Ladd B."/>
            <person name="Jarett J.K."/>
            <person name="Geller-Mcgrath D.E."/>
            <person name="Sieber C.M.K."/>
            <person name="Emerson J.B."/>
            <person name="Anantharaman K."/>
            <person name="Thomas B.C."/>
            <person name="Malmstrom R."/>
            <person name="Stieglmeier M."/>
            <person name="Klingl A."/>
            <person name="Woyke T."/>
            <person name="Ryan C.M."/>
            <person name="Banfield J.F."/>
        </authorList>
    </citation>
    <scope>NUCLEOTIDE SEQUENCE [LARGE SCALE GENOMIC DNA]</scope>
</reference>
<feature type="domain" description="ABC transporter" evidence="4">
    <location>
        <begin position="2"/>
        <end position="259"/>
    </location>
</feature>
<dbReference type="PROSITE" id="PS00211">
    <property type="entry name" value="ABC_TRANSPORTER_1"/>
    <property type="match status" value="2"/>
</dbReference>
<evidence type="ECO:0000313" key="6">
    <source>
        <dbReference type="Proteomes" id="UP000231162"/>
    </source>
</evidence>
<feature type="coiled-coil region" evidence="3">
    <location>
        <begin position="240"/>
        <end position="275"/>
    </location>
</feature>
<feature type="domain" description="ABC transporter" evidence="4">
    <location>
        <begin position="343"/>
        <end position="556"/>
    </location>
</feature>
<dbReference type="InterPro" id="IPR051309">
    <property type="entry name" value="ABCF_ATPase"/>
</dbReference>
<dbReference type="EMBL" id="PEZX01000023">
    <property type="protein sequence ID" value="PIS06991.1"/>
    <property type="molecule type" value="Genomic_DNA"/>
</dbReference>
<gene>
    <name evidence="5" type="ORF">COT79_01520</name>
</gene>
<dbReference type="AlphaFoldDB" id="A0A2M6RAJ7"/>
<name>A0A2M6RAJ7_9BACT</name>
<dbReference type="PROSITE" id="PS50893">
    <property type="entry name" value="ABC_TRANSPORTER_2"/>
    <property type="match status" value="2"/>
</dbReference>
<dbReference type="SMART" id="SM00382">
    <property type="entry name" value="AAA"/>
    <property type="match status" value="2"/>
</dbReference>
<dbReference type="InterPro" id="IPR017871">
    <property type="entry name" value="ABC_transporter-like_CS"/>
</dbReference>
<dbReference type="InterPro" id="IPR003593">
    <property type="entry name" value="AAA+_ATPase"/>
</dbReference>
<dbReference type="InterPro" id="IPR003439">
    <property type="entry name" value="ABC_transporter-like_ATP-bd"/>
</dbReference>
<sequence length="561" mass="62590">MLHVTGISQSYGTTILSNISLVLGDGVKVALIGPNGSGKSTLLSIIAGVTKPDGGKVELSPGCCIGYLPQEIDTSNEHRTIKDYLRHSTGIAELESKMEKCSQRMDDSESARLFDCAQEQYLRLEGYDFDRKVNIMMHGFGLDTIKDSRPVSQLSGGQKTKVALIGVLLKGADILLLDEPTNNLDLPAIMWLESYIKASQASCLLVSHDQVFVDRIVSKVFEIDWYSRELSEFKGNYTQYRAHKEIIRNQEEKRLEEQEEEISRLEHSAKEKKSWAISGGKQVTGDNDKYLRGYQRDRSARIGTTAKSLEKARSRIKRVEPSKIREPLVIALEPTDNPAKQALSLTNAYVGYNDSFSIGPITLSVYYGKRLGILGLNGSGKSTLLKALMGELPAKSGHVHVGESLIIGNLMQEHANLPRDETVISIFKKSSPADDERIFHLLHKFHFTKEDAFRVTGTMSPGERARLIMALFVARSVNVLILDEPTNHLDLDALHALVTVLKDFSGTIVFVSHDRLFIDAIQPDFLYELRNGQLAIIPSWDTYVTDIVQLNERLIKTMIRG</sequence>
<evidence type="ECO:0000259" key="4">
    <source>
        <dbReference type="PROSITE" id="PS50893"/>
    </source>
</evidence>